<feature type="region of interest" description="Disordered" evidence="1">
    <location>
        <begin position="759"/>
        <end position="784"/>
    </location>
</feature>
<dbReference type="EMBL" id="LK028578">
    <property type="protein sequence ID" value="CDS18172.1"/>
    <property type="molecule type" value="Genomic_DNA"/>
</dbReference>
<dbReference type="WBParaSite" id="EgrG_000592500">
    <property type="protein sequence ID" value="EgrG_000592500"/>
    <property type="gene ID" value="EgrG_000592500"/>
</dbReference>
<evidence type="ECO:0000313" key="4">
    <source>
        <dbReference type="Proteomes" id="UP000019149"/>
    </source>
</evidence>
<dbReference type="CTD" id="36344926"/>
<dbReference type="GeneID" id="36344926"/>
<evidence type="ECO:0000313" key="3">
    <source>
        <dbReference type="EMBL" id="EUB55931.1"/>
    </source>
</evidence>
<dbReference type="KEGG" id="egl:EGR_09211"/>
<keyword evidence="4" id="KW-1185">Reference proteome</keyword>
<reference evidence="6" key="4">
    <citation type="submission" date="2020-10" db="UniProtKB">
        <authorList>
            <consortium name="WormBaseParasite"/>
        </authorList>
    </citation>
    <scope>IDENTIFICATION</scope>
</reference>
<dbReference type="AlphaFoldDB" id="U6J6V8"/>
<name>U6J6V8_ECHGR</name>
<reference evidence="2" key="3">
    <citation type="submission" date="2014-06" db="EMBL/GenBank/DDBJ databases">
        <authorList>
            <person name="Aslett M."/>
        </authorList>
    </citation>
    <scope>NUCLEOTIDE SEQUENCE</scope>
</reference>
<evidence type="ECO:0000256" key="1">
    <source>
        <dbReference type="SAM" id="MobiDB-lite"/>
    </source>
</evidence>
<dbReference type="EMBL" id="APAU02000137">
    <property type="protein sequence ID" value="EUB55931.1"/>
    <property type="molecule type" value="Genomic_DNA"/>
</dbReference>
<reference evidence="3 4" key="1">
    <citation type="journal article" date="2013" name="Nat. Genet.">
        <title>The genome of the hydatid tapeworm Echinococcus granulosus.</title>
        <authorList>
            <person name="Zheng H."/>
            <person name="Zhang W."/>
            <person name="Zhang L."/>
            <person name="Zhang Z."/>
            <person name="Li J."/>
            <person name="Lu G."/>
            <person name="Zhu Y."/>
            <person name="Wang Y."/>
            <person name="Huang Y."/>
            <person name="Liu J."/>
            <person name="Kang H."/>
            <person name="Chen J."/>
            <person name="Wang L."/>
            <person name="Chen A."/>
            <person name="Yu S."/>
            <person name="Gao Z."/>
            <person name="Jin L."/>
            <person name="Gu W."/>
            <person name="Wang Z."/>
            <person name="Zhao L."/>
            <person name="Shi B."/>
            <person name="Wen H."/>
            <person name="Lin R."/>
            <person name="Jones M.K."/>
            <person name="Brejova B."/>
            <person name="Vinar T."/>
            <person name="Zhao G."/>
            <person name="McManus D.P."/>
            <person name="Chen Z."/>
            <person name="Zhou Y."/>
            <person name="Wang S."/>
        </authorList>
    </citation>
    <scope>NUCLEOTIDE SEQUENCE [LARGE SCALE GENOMIC DNA]</scope>
</reference>
<dbReference type="Proteomes" id="UP000019149">
    <property type="component" value="Unassembled WGS sequence"/>
</dbReference>
<feature type="region of interest" description="Disordered" evidence="1">
    <location>
        <begin position="710"/>
        <end position="743"/>
    </location>
</feature>
<feature type="region of interest" description="Disordered" evidence="1">
    <location>
        <begin position="383"/>
        <end position="404"/>
    </location>
</feature>
<dbReference type="OrthoDB" id="6250032at2759"/>
<evidence type="ECO:0000313" key="6">
    <source>
        <dbReference type="WBParaSite" id="EgrG_000592500"/>
    </source>
</evidence>
<evidence type="ECO:0000313" key="5">
    <source>
        <dbReference type="Proteomes" id="UP000492820"/>
    </source>
</evidence>
<sequence length="964" mass="105514">MLELSKISVVISWRPLADAASFFTNCPLDIVEASFVGKFRIFSDNKVEIFVCKFESPELVGRPPLEPSEIVIPLFLLRGQQTSIISVDTFSRRVKDLWNGISCQNGSSFRFSDFIFLWSIVEFNSKTDTKLEVSWITFNSIAPNISPGLQKIKSYSFDSDCFRHCIQTDAARSKFQHFQRLDFGGTHQDFRFGFFLLDPSGCLVPYLDGERVIQTTPPAGVWCTGVLDEEQSTATTPTTFHTWLSMLRYAFAPRGQRAFCTSPVLAVHSNVSNSISFYSIRSDNSVKTLHSPCIEFTPPTSGSADYTYASRLNFHMFTGFEDVKSRSSRVSSQRVVVHLTNLSPVRLPNETALADYGKMLEAVARLATNLDCQVIRGPSAALETASASKKSSSIQSKPNGRSVKRSVKFHLPSSKDITPPFPHPSAMIGFEVPEASMLLEEGVVAVSTPAYSPYRYFPSPPPPFSPLPPPPPPLPQCHHPQVSPACCHLQSNNNNESPVAHEEISRLEALIERLLAGQQPRQTPTTTMMEKTTVGTNTSISREVCSVAVNTSAVWSTAADIGLMPATSLSSAPTPLPPTPCQTVESVGVQCEPVQKCLPQPQGVCPFLGEVNQSLEFLSSPQPPLPQPPILQQSLESVLSLDAGFPDKPLTPLELPSHQNPCEENNIGDPSYSRLLAGIQQVLRSAPHMRKTVSVPKELSLVAVDAAATPPRLPSNSAAQVTEWPSLTDADADSDEAQHRRRCEEEVAARFDFSHSLLPLKTDVPSRGGPEKSTPRPGQSEASFPITHTSFTFASNLSPSSPPPPLRSYSRHNLKSTDESAILMGLARKYLSPSIIAQLAPSTASTTVISPEVSCYGTDFSLATQRYLKEHGLLSTGGCEVTQVSEERCGWRGRTYHTKVSNIPRLTVMEVGEATGTQESYLPCSRVFSSIAGDMQAAEETEEDLNFDAPVLDLEHLRTLPKLL</sequence>
<gene>
    <name evidence="3 6" type="ORF">EGR_09211</name>
    <name evidence="2" type="ORF">EgrG_000592500</name>
</gene>
<evidence type="ECO:0000313" key="2">
    <source>
        <dbReference type="EMBL" id="CDS18172.1"/>
    </source>
</evidence>
<accession>U6J6V8</accession>
<proteinExistence type="predicted"/>
<protein>
    <submittedName>
        <fullName evidence="3 6">Uncharacterized protein</fullName>
    </submittedName>
</protein>
<feature type="compositionally biased region" description="Low complexity" evidence="1">
    <location>
        <begin position="383"/>
        <end position="397"/>
    </location>
</feature>
<feature type="compositionally biased region" description="Polar residues" evidence="1">
    <location>
        <begin position="714"/>
        <end position="725"/>
    </location>
</feature>
<organism evidence="3 4">
    <name type="scientific">Echinococcus granulosus</name>
    <name type="common">Hydatid tapeworm</name>
    <dbReference type="NCBI Taxonomy" id="6210"/>
    <lineage>
        <taxon>Eukaryota</taxon>
        <taxon>Metazoa</taxon>
        <taxon>Spiralia</taxon>
        <taxon>Lophotrochozoa</taxon>
        <taxon>Platyhelminthes</taxon>
        <taxon>Cestoda</taxon>
        <taxon>Eucestoda</taxon>
        <taxon>Cyclophyllidea</taxon>
        <taxon>Taeniidae</taxon>
        <taxon>Echinococcus</taxon>
        <taxon>Echinococcus granulosus group</taxon>
    </lineage>
</organism>
<dbReference type="RefSeq" id="XP_024347127.1">
    <property type="nucleotide sequence ID" value="XM_024498460.1"/>
</dbReference>
<dbReference type="Proteomes" id="UP000492820">
    <property type="component" value="Unassembled WGS sequence"/>
</dbReference>
<reference evidence="2 5" key="2">
    <citation type="journal article" date="2013" name="Nature">
        <title>The genomes of four tapeworm species reveal adaptations to parasitism.</title>
        <authorList>
            <person name="Tsai I.J."/>
            <person name="Zarowiecki M."/>
            <person name="Holroyd N."/>
            <person name="Garciarrubio A."/>
            <person name="Sanchez-Flores A."/>
            <person name="Brooks K.L."/>
            <person name="Tracey A."/>
            <person name="Bobes R.J."/>
            <person name="Fragoso G."/>
            <person name="Sciutto E."/>
            <person name="Aslett M."/>
            <person name="Beasley H."/>
            <person name="Bennett H.M."/>
            <person name="Cai J."/>
            <person name="Camicia F."/>
            <person name="Clark R."/>
            <person name="Cucher M."/>
            <person name="De Silva N."/>
            <person name="Day T.A."/>
            <person name="Deplazes P."/>
            <person name="Estrada K."/>
            <person name="Fernandez C."/>
            <person name="Holland P.W."/>
            <person name="Hou J."/>
            <person name="Hu S."/>
            <person name="Huckvale T."/>
            <person name="Hung S.S."/>
            <person name="Kamenetzky L."/>
            <person name="Keane J.A."/>
            <person name="Kiss F."/>
            <person name="Koziol U."/>
            <person name="Lambert O."/>
            <person name="Liu K."/>
            <person name="Luo X."/>
            <person name="Luo Y."/>
            <person name="Macchiaroli N."/>
            <person name="Nichol S."/>
            <person name="Paps J."/>
            <person name="Parkinson J."/>
            <person name="Pouchkina-Stantcheva N."/>
            <person name="Riddiford N."/>
            <person name="Rosenzvit M."/>
            <person name="Salinas G."/>
            <person name="Wasmuth J.D."/>
            <person name="Zamanian M."/>
            <person name="Zheng Y."/>
            <person name="Cai X."/>
            <person name="Soberon X."/>
            <person name="Olson P.D."/>
            <person name="Laclette J.P."/>
            <person name="Brehm K."/>
            <person name="Berriman M."/>
            <person name="Garciarrubio A."/>
            <person name="Bobes R.J."/>
            <person name="Fragoso G."/>
            <person name="Sanchez-Flores A."/>
            <person name="Estrada K."/>
            <person name="Cevallos M.A."/>
            <person name="Morett E."/>
            <person name="Gonzalez V."/>
            <person name="Portillo T."/>
            <person name="Ochoa-Leyva A."/>
            <person name="Jose M.V."/>
            <person name="Sciutto E."/>
            <person name="Landa A."/>
            <person name="Jimenez L."/>
            <person name="Valdes V."/>
            <person name="Carrero J.C."/>
            <person name="Larralde C."/>
            <person name="Morales-Montor J."/>
            <person name="Limon-Lason J."/>
            <person name="Soberon X."/>
            <person name="Laclette J.P."/>
        </authorList>
    </citation>
    <scope>NUCLEOTIDE SEQUENCE [LARGE SCALE GENOMIC DNA]</scope>
</reference>
<dbReference type="OMA" id="LEVSWIT"/>